<name>A0A9P0QW28_9ASCO</name>
<dbReference type="AlphaFoldDB" id="A0A9P0QW28"/>
<keyword evidence="3" id="KW-1185">Reference proteome</keyword>
<feature type="domain" description="Sld7 C-terminal" evidence="1">
    <location>
        <begin position="193"/>
        <end position="283"/>
    </location>
</feature>
<dbReference type="InterPro" id="IPR041260">
    <property type="entry name" value="Sld7_C"/>
</dbReference>
<sequence>MYLIDEKNRLKVDISPSQTSVTGDFKRVTDYIDYKIIPPFLISNSGLDIYSNSEDAESYFKDTLVKLALHTLKPIALTFSSVNDNNIHIAVYLHIDSLKLKCCIIDFNIISTLISIPYINKTSFIEKDDVSSSSTISVMATGTPSIPNTSIFDKVLSRRKQSQIQSQSPQNSFIMSPVQSKTTALSSQILTTNEQITQAISKLVLSGLRLRGLSGFISSTSQVSNEKLAVREIYQMTQQCAIFAVRKFNYGFNKQSHSQQLSPVPVRLNDIQDIVENLLSVFIDMEESATTT</sequence>
<organism evidence="2 3">
    <name type="scientific">[Candida] railenensis</name>
    <dbReference type="NCBI Taxonomy" id="45579"/>
    <lineage>
        <taxon>Eukaryota</taxon>
        <taxon>Fungi</taxon>
        <taxon>Dikarya</taxon>
        <taxon>Ascomycota</taxon>
        <taxon>Saccharomycotina</taxon>
        <taxon>Pichiomycetes</taxon>
        <taxon>Debaryomycetaceae</taxon>
        <taxon>Kurtzmaniella</taxon>
    </lineage>
</organism>
<dbReference type="EMBL" id="CAKXYY010000046">
    <property type="protein sequence ID" value="CAH2356060.1"/>
    <property type="molecule type" value="Genomic_DNA"/>
</dbReference>
<gene>
    <name evidence="2" type="ORF">CLIB1423_46S00210</name>
</gene>
<protein>
    <recommendedName>
        <fullName evidence="1">Sld7 C-terminal domain-containing protein</fullName>
    </recommendedName>
</protein>
<evidence type="ECO:0000313" key="2">
    <source>
        <dbReference type="EMBL" id="CAH2356060.1"/>
    </source>
</evidence>
<dbReference type="OrthoDB" id="4063051at2759"/>
<dbReference type="Proteomes" id="UP000837801">
    <property type="component" value="Unassembled WGS sequence"/>
</dbReference>
<evidence type="ECO:0000313" key="3">
    <source>
        <dbReference type="Proteomes" id="UP000837801"/>
    </source>
</evidence>
<comment type="caution">
    <text evidence="2">The sequence shown here is derived from an EMBL/GenBank/DDBJ whole genome shotgun (WGS) entry which is preliminary data.</text>
</comment>
<accession>A0A9P0QW28</accession>
<dbReference type="Pfam" id="PF18596">
    <property type="entry name" value="Sld7_C"/>
    <property type="match status" value="1"/>
</dbReference>
<reference evidence="2" key="1">
    <citation type="submission" date="2022-03" db="EMBL/GenBank/DDBJ databases">
        <authorList>
            <person name="Legras J.-L."/>
            <person name="Devillers H."/>
            <person name="Grondin C."/>
        </authorList>
    </citation>
    <scope>NUCLEOTIDE SEQUENCE</scope>
    <source>
        <strain evidence="2">CLIB 1423</strain>
    </source>
</reference>
<proteinExistence type="predicted"/>
<evidence type="ECO:0000259" key="1">
    <source>
        <dbReference type="Pfam" id="PF18596"/>
    </source>
</evidence>